<reference evidence="2" key="1">
    <citation type="journal article" date="2024" name="Int. J. Syst. Evol. Microbiol.">
        <title>Brooklawnia propionicigenes sp. nov., a facultatively anaerobic, propionate-producing bacterium isolated from a methanogenic reactor treating waste from cattle farms.</title>
        <authorList>
            <person name="Akita Y."/>
            <person name="Ueki A."/>
            <person name="Tonouchi A."/>
            <person name="Sugawara Y."/>
            <person name="Honma S."/>
            <person name="Kaku N."/>
            <person name="Ueki K."/>
        </authorList>
    </citation>
    <scope>NUCLEOTIDE SEQUENCE</scope>
    <source>
        <strain evidence="2">SH051</strain>
    </source>
</reference>
<keyword evidence="3" id="KW-1185">Reference proteome</keyword>
<evidence type="ECO:0000259" key="1">
    <source>
        <dbReference type="SMART" id="SM01058"/>
    </source>
</evidence>
<sequence>MVAKVMTRTVRGERVDYAELEVVSSKLMVSIPVSKADEIGIRDVAGVRELDRLAEVLSGPTVGEEPQWSRRYKANRASIATGDPLQLAAVVRDLVRRRERGSLSLGEKDLLKEASAPLLAEIALAIGVSEDNAREVMQSMILEESRAALDALDERAEAV</sequence>
<protein>
    <submittedName>
        <fullName evidence="2">CarD family transcriptional regulator</fullName>
    </submittedName>
</protein>
<dbReference type="InterPro" id="IPR052531">
    <property type="entry name" value="CarD-like_regulator"/>
</dbReference>
<dbReference type="Gene3D" id="1.20.58.1290">
    <property type="entry name" value="CarD-like, C-terminal domain"/>
    <property type="match status" value="1"/>
</dbReference>
<accession>A0AAN0MGA7</accession>
<dbReference type="PANTHER" id="PTHR38447:SF1">
    <property type="entry name" value="RNA POLYMERASE-BINDING TRANSCRIPTION FACTOR CARD"/>
    <property type="match status" value="1"/>
</dbReference>
<gene>
    <name evidence="2" type="ORF">brsh051_12430</name>
</gene>
<dbReference type="InterPro" id="IPR042215">
    <property type="entry name" value="CarD-like_C"/>
</dbReference>
<evidence type="ECO:0000313" key="2">
    <source>
        <dbReference type="EMBL" id="BEH01962.1"/>
    </source>
</evidence>
<dbReference type="GO" id="GO:0009303">
    <property type="term" value="P:rRNA transcription"/>
    <property type="evidence" value="ECO:0007669"/>
    <property type="project" value="TreeGrafter"/>
</dbReference>
<organism evidence="2 3">
    <name type="scientific">Brooklawnia propionicigenes</name>
    <dbReference type="NCBI Taxonomy" id="3041175"/>
    <lineage>
        <taxon>Bacteria</taxon>
        <taxon>Bacillati</taxon>
        <taxon>Actinomycetota</taxon>
        <taxon>Actinomycetes</taxon>
        <taxon>Propionibacteriales</taxon>
        <taxon>Propionibacteriaceae</taxon>
        <taxon>Brooklawnia</taxon>
    </lineage>
</organism>
<proteinExistence type="predicted"/>
<dbReference type="Pfam" id="PF21095">
    <property type="entry name" value="CarD_C"/>
    <property type="match status" value="1"/>
</dbReference>
<dbReference type="AlphaFoldDB" id="A0AAN0MGA7"/>
<dbReference type="PANTHER" id="PTHR38447">
    <property type="entry name" value="TRANSCRIPTION FACTOR YDEB-RELATED"/>
    <property type="match status" value="1"/>
</dbReference>
<feature type="domain" description="CarD-like/TRCF RNAP-interacting" evidence="1">
    <location>
        <begin position="2"/>
        <end position="95"/>
    </location>
</feature>
<dbReference type="KEGG" id="broo:brsh051_12430"/>
<dbReference type="InterPro" id="IPR003711">
    <property type="entry name" value="CarD-like/TRCF_RID"/>
</dbReference>
<dbReference type="InterPro" id="IPR048792">
    <property type="entry name" value="CarD_C"/>
</dbReference>
<dbReference type="Gene3D" id="2.40.10.170">
    <property type="match status" value="1"/>
</dbReference>
<dbReference type="EMBL" id="AP028056">
    <property type="protein sequence ID" value="BEH01962.1"/>
    <property type="molecule type" value="Genomic_DNA"/>
</dbReference>
<evidence type="ECO:0000313" key="3">
    <source>
        <dbReference type="Proteomes" id="UP001431656"/>
    </source>
</evidence>
<dbReference type="SMART" id="SM01058">
    <property type="entry name" value="CarD_TRCF"/>
    <property type="match status" value="1"/>
</dbReference>
<dbReference type="Proteomes" id="UP001431656">
    <property type="component" value="Chromosome"/>
</dbReference>
<name>A0AAN0MGA7_9ACTN</name>